<proteinExistence type="inferred from homology"/>
<dbReference type="InterPro" id="IPR036185">
    <property type="entry name" value="DNA_heli_DnaB-like_N_sf"/>
</dbReference>
<evidence type="ECO:0000256" key="1">
    <source>
        <dbReference type="ARBA" id="ARBA00008428"/>
    </source>
</evidence>
<keyword evidence="5" id="KW-0347">Helicase</keyword>
<dbReference type="Pfam" id="PF00772">
    <property type="entry name" value="DnaB"/>
    <property type="match status" value="1"/>
</dbReference>
<dbReference type="STRING" id="318464.IO99_02440"/>
<dbReference type="Proteomes" id="UP000028542">
    <property type="component" value="Unassembled WGS sequence"/>
</dbReference>
<keyword evidence="2" id="KW-0235">DNA replication</keyword>
<dbReference type="GO" id="GO:0006260">
    <property type="term" value="P:DNA replication"/>
    <property type="evidence" value="ECO:0007669"/>
    <property type="project" value="UniProtKB-KW"/>
</dbReference>
<dbReference type="PANTHER" id="PTHR30153">
    <property type="entry name" value="REPLICATIVE DNA HELICASE DNAB"/>
    <property type="match status" value="1"/>
</dbReference>
<dbReference type="PROSITE" id="PS51199">
    <property type="entry name" value="SF4_HELICASE"/>
    <property type="match status" value="1"/>
</dbReference>
<evidence type="ECO:0000313" key="13">
    <source>
        <dbReference type="Proteomes" id="UP000028542"/>
    </source>
</evidence>
<dbReference type="GO" id="GO:0005524">
    <property type="term" value="F:ATP binding"/>
    <property type="evidence" value="ECO:0007669"/>
    <property type="project" value="UniProtKB-KW"/>
</dbReference>
<dbReference type="Gene3D" id="1.10.860.10">
    <property type="entry name" value="DNAb Helicase, Chain A"/>
    <property type="match status" value="1"/>
</dbReference>
<dbReference type="GO" id="GO:0016787">
    <property type="term" value="F:hydrolase activity"/>
    <property type="evidence" value="ECO:0007669"/>
    <property type="project" value="UniProtKB-KW"/>
</dbReference>
<protein>
    <recommendedName>
        <fullName evidence="9">DNA 5'-3' helicase</fullName>
        <ecNumber evidence="9">5.6.2.3</ecNumber>
    </recommendedName>
</protein>
<evidence type="ECO:0000313" key="12">
    <source>
        <dbReference type="EMBL" id="KEZ88512.1"/>
    </source>
</evidence>
<dbReference type="Gene3D" id="3.40.50.300">
    <property type="entry name" value="P-loop containing nucleotide triphosphate hydrolases"/>
    <property type="match status" value="1"/>
</dbReference>
<sequence length="452" mass="51661">MSIETLSNIQNEQSILTSAFTKEGLMLLKDLKVRPNEFYSSNHQVLYKAILETYSETDNIDPILVLEHCKKNKILNAVGGTSYITEIATNFTNNIALNNYVDILREYKLKRDILDISKNIEEKQNIEANELLNVVQDKILQIQKTTDHEETQEQLWEKYIESKEKAYLGEVEACNTIKTGLIKLDNHIQGFSSAELITIFAFSGVGKTAVAGQIALNMARAKKNIMYFSLEMTYNQMVDRLVSNITKMDHKKVKYIKRGKVSESEFEAIVNKSAAINNYIKIYNTRYLNDVISKIQVEKIKGNVDIVFIDYIGLIEGVKAQDERMKVTEVTRRLKGLANSLNIPIVILAQATQEAARKNENKNYEIYEKLSDTDIAESASVFRDSDTVLGIYRNTLLDDPGVNPDKKNYNSDDATVNPERINIMVKKCRNSTKKTLSFRWIGENFRIENIFN</sequence>
<dbReference type="PANTHER" id="PTHR30153:SF2">
    <property type="entry name" value="REPLICATIVE DNA HELICASE"/>
    <property type="match status" value="1"/>
</dbReference>
<evidence type="ECO:0000256" key="2">
    <source>
        <dbReference type="ARBA" id="ARBA00022705"/>
    </source>
</evidence>
<evidence type="ECO:0000256" key="8">
    <source>
        <dbReference type="ARBA" id="ARBA00023235"/>
    </source>
</evidence>
<feature type="domain" description="SF4 helicase" evidence="11">
    <location>
        <begin position="170"/>
        <end position="452"/>
    </location>
</feature>
<dbReference type="InterPro" id="IPR027417">
    <property type="entry name" value="P-loop_NTPase"/>
</dbReference>
<dbReference type="SUPFAM" id="SSF52540">
    <property type="entry name" value="P-loop containing nucleoside triphosphate hydrolases"/>
    <property type="match status" value="1"/>
</dbReference>
<evidence type="ECO:0000256" key="3">
    <source>
        <dbReference type="ARBA" id="ARBA00022741"/>
    </source>
</evidence>
<comment type="similarity">
    <text evidence="1">Belongs to the helicase family. DnaB subfamily.</text>
</comment>
<evidence type="ECO:0000256" key="10">
    <source>
        <dbReference type="ARBA" id="ARBA00048954"/>
    </source>
</evidence>
<gene>
    <name evidence="12" type="ORF">IO99_02440</name>
</gene>
<evidence type="ECO:0000256" key="4">
    <source>
        <dbReference type="ARBA" id="ARBA00022801"/>
    </source>
</evidence>
<organism evidence="12 13">
    <name type="scientific">Clostridium sulfidigenes</name>
    <dbReference type="NCBI Taxonomy" id="318464"/>
    <lineage>
        <taxon>Bacteria</taxon>
        <taxon>Bacillati</taxon>
        <taxon>Bacillota</taxon>
        <taxon>Clostridia</taxon>
        <taxon>Eubacteriales</taxon>
        <taxon>Clostridiaceae</taxon>
        <taxon>Clostridium</taxon>
    </lineage>
</organism>
<accession>A0A084JHS8</accession>
<keyword evidence="6" id="KW-0067">ATP-binding</keyword>
<keyword evidence="4" id="KW-0378">Hydrolase</keyword>
<reference evidence="12 13" key="1">
    <citation type="submission" date="2014-07" db="EMBL/GenBank/DDBJ databases">
        <title>Draft genome of Clostridium sulfidigenes 113A isolated from sediments associated with methane hydrate from Krishna Godavari basin.</title>
        <authorList>
            <person name="Honkalas V.S."/>
            <person name="Dabir A.P."/>
            <person name="Arora P."/>
            <person name="Dhakephalkar P.K."/>
        </authorList>
    </citation>
    <scope>NUCLEOTIDE SEQUENCE [LARGE SCALE GENOMIC DNA]</scope>
    <source>
        <strain evidence="12 13">113A</strain>
    </source>
</reference>
<dbReference type="GO" id="GO:0003677">
    <property type="term" value="F:DNA binding"/>
    <property type="evidence" value="ECO:0007669"/>
    <property type="project" value="UniProtKB-KW"/>
</dbReference>
<dbReference type="SUPFAM" id="SSF48024">
    <property type="entry name" value="N-terminal domain of DnaB helicase"/>
    <property type="match status" value="1"/>
</dbReference>
<keyword evidence="8" id="KW-0413">Isomerase</keyword>
<dbReference type="Pfam" id="PF03796">
    <property type="entry name" value="DnaB_C"/>
    <property type="match status" value="1"/>
</dbReference>
<dbReference type="RefSeq" id="WP_035129724.1">
    <property type="nucleotide sequence ID" value="NZ_JPMD01000002.1"/>
</dbReference>
<dbReference type="InterPro" id="IPR016136">
    <property type="entry name" value="DNA_helicase_N/primase_C"/>
</dbReference>
<dbReference type="AlphaFoldDB" id="A0A084JHS8"/>
<comment type="catalytic activity">
    <reaction evidence="10">
        <text>ATP + H2O = ADP + phosphate + H(+)</text>
        <dbReference type="Rhea" id="RHEA:13065"/>
        <dbReference type="ChEBI" id="CHEBI:15377"/>
        <dbReference type="ChEBI" id="CHEBI:15378"/>
        <dbReference type="ChEBI" id="CHEBI:30616"/>
        <dbReference type="ChEBI" id="CHEBI:43474"/>
        <dbReference type="ChEBI" id="CHEBI:456216"/>
        <dbReference type="EC" id="5.6.2.3"/>
    </reaction>
</comment>
<evidence type="ECO:0000256" key="5">
    <source>
        <dbReference type="ARBA" id="ARBA00022806"/>
    </source>
</evidence>
<dbReference type="EMBL" id="JPMD01000002">
    <property type="protein sequence ID" value="KEZ88512.1"/>
    <property type="molecule type" value="Genomic_DNA"/>
</dbReference>
<comment type="caution">
    <text evidence="12">The sequence shown here is derived from an EMBL/GenBank/DDBJ whole genome shotgun (WGS) entry which is preliminary data.</text>
</comment>
<evidence type="ECO:0000259" key="11">
    <source>
        <dbReference type="PROSITE" id="PS51199"/>
    </source>
</evidence>
<evidence type="ECO:0000256" key="6">
    <source>
        <dbReference type="ARBA" id="ARBA00022840"/>
    </source>
</evidence>
<evidence type="ECO:0000256" key="9">
    <source>
        <dbReference type="ARBA" id="ARBA00044969"/>
    </source>
</evidence>
<dbReference type="GO" id="GO:0005829">
    <property type="term" value="C:cytosol"/>
    <property type="evidence" value="ECO:0007669"/>
    <property type="project" value="TreeGrafter"/>
</dbReference>
<dbReference type="InterPro" id="IPR007694">
    <property type="entry name" value="DNA_helicase_DnaB-like_C"/>
</dbReference>
<keyword evidence="3" id="KW-0547">Nucleotide-binding</keyword>
<keyword evidence="7" id="KW-0238">DNA-binding</keyword>
<dbReference type="GO" id="GO:0043139">
    <property type="term" value="F:5'-3' DNA helicase activity"/>
    <property type="evidence" value="ECO:0007669"/>
    <property type="project" value="UniProtKB-EC"/>
</dbReference>
<dbReference type="eggNOG" id="COG0305">
    <property type="taxonomic scope" value="Bacteria"/>
</dbReference>
<evidence type="ECO:0000256" key="7">
    <source>
        <dbReference type="ARBA" id="ARBA00023125"/>
    </source>
</evidence>
<keyword evidence="13" id="KW-1185">Reference proteome</keyword>
<dbReference type="InterPro" id="IPR007693">
    <property type="entry name" value="DNA_helicase_DnaB-like_N"/>
</dbReference>
<name>A0A084JHS8_9CLOT</name>
<dbReference type="EC" id="5.6.2.3" evidence="9"/>